<evidence type="ECO:0000313" key="2">
    <source>
        <dbReference type="Proteomes" id="UP000593563"/>
    </source>
</evidence>
<gene>
    <name evidence="1" type="ORF">AG4045_003866</name>
</gene>
<comment type="caution">
    <text evidence="1">The sequence shown here is derived from an EMBL/GenBank/DDBJ whole genome shotgun (WGS) entry which is preliminary data.</text>
</comment>
<dbReference type="EMBL" id="WRXP01001431">
    <property type="protein sequence ID" value="KAF1002347.1"/>
    <property type="molecule type" value="Genomic_DNA"/>
</dbReference>
<evidence type="ECO:0000313" key="1">
    <source>
        <dbReference type="EMBL" id="KAF1002347.1"/>
    </source>
</evidence>
<proteinExistence type="predicted"/>
<accession>A0A6L5BBY7</accession>
<organism evidence="1 2">
    <name type="scientific">Apium graveolens</name>
    <name type="common">Celery</name>
    <dbReference type="NCBI Taxonomy" id="4045"/>
    <lineage>
        <taxon>Eukaryota</taxon>
        <taxon>Viridiplantae</taxon>
        <taxon>Streptophyta</taxon>
        <taxon>Embryophyta</taxon>
        <taxon>Tracheophyta</taxon>
        <taxon>Spermatophyta</taxon>
        <taxon>Magnoliopsida</taxon>
        <taxon>eudicotyledons</taxon>
        <taxon>Gunneridae</taxon>
        <taxon>Pentapetalae</taxon>
        <taxon>asterids</taxon>
        <taxon>campanulids</taxon>
        <taxon>Apiales</taxon>
        <taxon>Apiaceae</taxon>
        <taxon>Apioideae</taxon>
        <taxon>apioid superclade</taxon>
        <taxon>Apieae</taxon>
        <taxon>Apium</taxon>
    </lineage>
</organism>
<sequence length="85" mass="9529">MAAKKFILQICTRKILIVLSRKMTEMMIVMVAIRTVLHGETGGRDLCITRALSPYTHIIIQKSRPAKIMSIVIPVMVTSEDSTDI</sequence>
<dbReference type="Proteomes" id="UP000593563">
    <property type="component" value="Unassembled WGS sequence"/>
</dbReference>
<dbReference type="AlphaFoldDB" id="A0A6L5BBY7"/>
<name>A0A6L5BBY7_APIGR</name>
<protein>
    <submittedName>
        <fullName evidence="1">Uncharacterized protein</fullName>
    </submittedName>
</protein>
<keyword evidence="2" id="KW-1185">Reference proteome</keyword>
<reference evidence="1" key="1">
    <citation type="submission" date="2020-01" db="EMBL/GenBank/DDBJ databases">
        <title>The Celery Genome Sequence Reveals Sequential Paleo-tetraploidization, Resistance Gene Elimination, Karyotype Evolution, and Functional Innovation in Apiales.</title>
        <authorList>
            <person name="Song X."/>
        </authorList>
    </citation>
    <scope>NUCLEOTIDE SEQUENCE</scope>
    <source>
        <tissue evidence="1">Leaf</tissue>
    </source>
</reference>